<dbReference type="SUPFAM" id="SSF56281">
    <property type="entry name" value="Metallo-hydrolase/oxidoreductase"/>
    <property type="match status" value="1"/>
</dbReference>
<dbReference type="FunFam" id="3.40.50.10890:FF:000005">
    <property type="entry name" value="Cleavage and polyadenylation specificity factor subunit 3-II"/>
    <property type="match status" value="1"/>
</dbReference>
<dbReference type="GO" id="GO:0005634">
    <property type="term" value="C:nucleus"/>
    <property type="evidence" value="ECO:0007669"/>
    <property type="project" value="UniProtKB-SubCell"/>
</dbReference>
<evidence type="ECO:0000256" key="3">
    <source>
        <dbReference type="ARBA" id="ARBA00022801"/>
    </source>
</evidence>
<evidence type="ECO:0000256" key="1">
    <source>
        <dbReference type="ARBA" id="ARBA00004123"/>
    </source>
</evidence>
<dbReference type="Pfam" id="PF16661">
    <property type="entry name" value="Lactamase_B_6"/>
    <property type="match status" value="1"/>
</dbReference>
<dbReference type="InterPro" id="IPR050698">
    <property type="entry name" value="MBL"/>
</dbReference>
<dbReference type="Proteomes" id="UP001190700">
    <property type="component" value="Unassembled WGS sequence"/>
</dbReference>
<keyword evidence="4" id="KW-0539">Nucleus</keyword>
<keyword evidence="3" id="KW-0378">Hydrolase</keyword>
<comment type="similarity">
    <text evidence="2">Belongs to the metallo-beta-lactamase superfamily. RNA-metabolizing metallo-beta-lactamase-like family. INTS11 subfamily.</text>
</comment>
<dbReference type="InterPro" id="IPR022712">
    <property type="entry name" value="Beta_Casp"/>
</dbReference>
<protein>
    <submittedName>
        <fullName evidence="8">Integrator complex subunit 11, variant 2</fullName>
    </submittedName>
</protein>
<evidence type="ECO:0000313" key="9">
    <source>
        <dbReference type="Proteomes" id="UP001190700"/>
    </source>
</evidence>
<feature type="compositionally biased region" description="Polar residues" evidence="5">
    <location>
        <begin position="630"/>
        <end position="641"/>
    </location>
</feature>
<evidence type="ECO:0000256" key="5">
    <source>
        <dbReference type="SAM" id="MobiDB-lite"/>
    </source>
</evidence>
<dbReference type="EMBL" id="LGRX02029411">
    <property type="protein sequence ID" value="KAK3246860.1"/>
    <property type="molecule type" value="Genomic_DNA"/>
</dbReference>
<evidence type="ECO:0000256" key="4">
    <source>
        <dbReference type="ARBA" id="ARBA00023242"/>
    </source>
</evidence>
<evidence type="ECO:0000313" key="8">
    <source>
        <dbReference type="EMBL" id="KAK3246860.1"/>
    </source>
</evidence>
<dbReference type="InterPro" id="IPR041897">
    <property type="entry name" value="INTS11-like_MBL-fold"/>
</dbReference>
<feature type="domain" description="Beta-Casp" evidence="7">
    <location>
        <begin position="248"/>
        <end position="367"/>
    </location>
</feature>
<comment type="caution">
    <text evidence="8">The sequence shown here is derived from an EMBL/GenBank/DDBJ whole genome shotgun (WGS) entry which is preliminary data.</text>
</comment>
<accession>A0AAE0C3H1</accession>
<keyword evidence="9" id="KW-1185">Reference proteome</keyword>
<reference evidence="8 9" key="1">
    <citation type="journal article" date="2015" name="Genome Biol. Evol.">
        <title>Comparative Genomics of a Bacterivorous Green Alga Reveals Evolutionary Causalities and Consequences of Phago-Mixotrophic Mode of Nutrition.</title>
        <authorList>
            <person name="Burns J.A."/>
            <person name="Paasch A."/>
            <person name="Narechania A."/>
            <person name="Kim E."/>
        </authorList>
    </citation>
    <scope>NUCLEOTIDE SEQUENCE [LARGE SCALE GENOMIC DNA]</scope>
    <source>
        <strain evidence="8 9">PLY_AMNH</strain>
    </source>
</reference>
<feature type="domain" description="Metallo-beta-lactamase" evidence="6">
    <location>
        <begin position="15"/>
        <end position="228"/>
    </location>
</feature>
<dbReference type="AlphaFoldDB" id="A0AAE0C3H1"/>
<dbReference type="Gene3D" id="3.60.15.10">
    <property type="entry name" value="Ribonuclease Z/Hydroxyacylglutathione hydrolase-like"/>
    <property type="match status" value="1"/>
</dbReference>
<evidence type="ECO:0000259" key="6">
    <source>
        <dbReference type="SMART" id="SM00849"/>
    </source>
</evidence>
<comment type="subcellular location">
    <subcellularLocation>
        <location evidence="1">Nucleus</location>
    </subcellularLocation>
</comment>
<dbReference type="Gene3D" id="3.40.50.10890">
    <property type="match status" value="1"/>
</dbReference>
<dbReference type="CDD" id="cd16291">
    <property type="entry name" value="INTS11-like_MBL-fold"/>
    <property type="match status" value="1"/>
</dbReference>
<sequence length="678" mass="74128">MDIRVLPLGAGQDVGRSCVLVTLAGRTIMFDCGIHMGYNDERRFPDFKYISRSGNYTEAIDAVIITHFHLDHCGALAYFTEVHGYNGPIFMTHPTKALIPLMLEDFRKVLVDRLGENEHFNSRHIKNCMKKVIALDLMETYKVDDELEIRAYYAGHVLGAAMFYARVGDQEFGPSVVYTGDYNMTPDRHLGAAQIDRCRPDLLITESTYATTIRDSKRARERDFVQQVHECIKDGGKVLIPVFALGRAQELAILVEEYWERVGLTAPIYFSAGLTAKANLYYKLLINWTSAQVKASHERGTNMFDFRHVAQFERAHIEKPGPCVLFASPGMLHAGMSLEVFKSWGSGEKNMVILPGYCVAGTVGAKLIAGHRGPLEIDKRCTVDVQCKVRYLSFSAHADAKGIMQLIRQAAPKNVLLVHGEKAKMDFLKAKISSTLGIPCYNPPNGEVVRVAAACAVKVHVSQTLLQRSLAEHASASITTTTYLGKRTRNPSDEQVGEPVDVVPVEGVLVSGGGSALQLKLLDNTEVAPAFGIVPHALSFGCTLRCCRSTSQQRAQDGAREIGKLKMEADASAALDASVEAVRSWLPVEPDYEQGVLRVGSFEARFNVVGSSQLAGTGGEPEISPVPSGSPATCSRGDQQDANAGGEYIEVACQWKADDAPMAERAISLLRQSISDSL</sequence>
<evidence type="ECO:0000256" key="2">
    <source>
        <dbReference type="ARBA" id="ARBA00007093"/>
    </source>
</evidence>
<dbReference type="GO" id="GO:0016180">
    <property type="term" value="P:snRNA processing"/>
    <property type="evidence" value="ECO:0007669"/>
    <property type="project" value="TreeGrafter"/>
</dbReference>
<dbReference type="GO" id="GO:0016787">
    <property type="term" value="F:hydrolase activity"/>
    <property type="evidence" value="ECO:0007669"/>
    <property type="project" value="UniProtKB-KW"/>
</dbReference>
<name>A0AAE0C3H1_9CHLO</name>
<dbReference type="InterPro" id="IPR011108">
    <property type="entry name" value="RMMBL"/>
</dbReference>
<feature type="region of interest" description="Disordered" evidence="5">
    <location>
        <begin position="616"/>
        <end position="641"/>
    </location>
</feature>
<proteinExistence type="inferred from homology"/>
<dbReference type="SMART" id="SM00849">
    <property type="entry name" value="Lactamase_B"/>
    <property type="match status" value="1"/>
</dbReference>
<gene>
    <name evidence="8" type="ORF">CYMTET_43622</name>
</gene>
<evidence type="ECO:0000259" key="7">
    <source>
        <dbReference type="SMART" id="SM01027"/>
    </source>
</evidence>
<dbReference type="SMART" id="SM01027">
    <property type="entry name" value="Beta-Casp"/>
    <property type="match status" value="1"/>
</dbReference>
<dbReference type="Pfam" id="PF10996">
    <property type="entry name" value="Beta-Casp"/>
    <property type="match status" value="1"/>
</dbReference>
<dbReference type="GO" id="GO:0004521">
    <property type="term" value="F:RNA endonuclease activity"/>
    <property type="evidence" value="ECO:0007669"/>
    <property type="project" value="TreeGrafter"/>
</dbReference>
<dbReference type="Pfam" id="PF07521">
    <property type="entry name" value="RMMBL"/>
    <property type="match status" value="1"/>
</dbReference>
<dbReference type="PANTHER" id="PTHR11203:SF37">
    <property type="entry name" value="INTEGRATOR COMPLEX SUBUNIT 11"/>
    <property type="match status" value="1"/>
</dbReference>
<dbReference type="InterPro" id="IPR001279">
    <property type="entry name" value="Metallo-B-lactamas"/>
</dbReference>
<dbReference type="FunFam" id="3.60.15.10:FF:000028">
    <property type="entry name" value="Integrator complex subunit 11 isoform X3"/>
    <property type="match status" value="1"/>
</dbReference>
<dbReference type="PANTHER" id="PTHR11203">
    <property type="entry name" value="CLEAVAGE AND POLYADENYLATION SPECIFICITY FACTOR FAMILY MEMBER"/>
    <property type="match status" value="1"/>
</dbReference>
<organism evidence="8 9">
    <name type="scientific">Cymbomonas tetramitiformis</name>
    <dbReference type="NCBI Taxonomy" id="36881"/>
    <lineage>
        <taxon>Eukaryota</taxon>
        <taxon>Viridiplantae</taxon>
        <taxon>Chlorophyta</taxon>
        <taxon>Pyramimonadophyceae</taxon>
        <taxon>Pyramimonadales</taxon>
        <taxon>Pyramimonadaceae</taxon>
        <taxon>Cymbomonas</taxon>
    </lineage>
</organism>
<dbReference type="InterPro" id="IPR036866">
    <property type="entry name" value="RibonucZ/Hydroxyglut_hydro"/>
</dbReference>